<dbReference type="InterPro" id="IPR028939">
    <property type="entry name" value="P5C_Rdtase_cat_N"/>
</dbReference>
<dbReference type="Gene3D" id="1.10.3730.10">
    <property type="entry name" value="ProC C-terminal domain-like"/>
    <property type="match status" value="1"/>
</dbReference>
<reference evidence="6" key="1">
    <citation type="submission" date="2020-05" db="EMBL/GenBank/DDBJ databases">
        <authorList>
            <person name="Chiriac C."/>
            <person name="Salcher M."/>
            <person name="Ghai R."/>
            <person name="Kavagutti S V."/>
        </authorList>
    </citation>
    <scope>NUCLEOTIDE SEQUENCE</scope>
</reference>
<comment type="similarity">
    <text evidence="1">Belongs to the pyrroline-5-carboxylate reductase family.</text>
</comment>
<dbReference type="PROSITE" id="PS00521">
    <property type="entry name" value="P5CR"/>
    <property type="match status" value="1"/>
</dbReference>
<dbReference type="SUPFAM" id="SSF51735">
    <property type="entry name" value="NAD(P)-binding Rossmann-fold domains"/>
    <property type="match status" value="1"/>
</dbReference>
<dbReference type="HAMAP" id="MF_01925">
    <property type="entry name" value="P5C_reductase"/>
    <property type="match status" value="1"/>
</dbReference>
<dbReference type="SUPFAM" id="SSF48179">
    <property type="entry name" value="6-phosphogluconate dehydrogenase C-terminal domain-like"/>
    <property type="match status" value="1"/>
</dbReference>
<organism evidence="6">
    <name type="scientific">freshwater metagenome</name>
    <dbReference type="NCBI Taxonomy" id="449393"/>
    <lineage>
        <taxon>unclassified sequences</taxon>
        <taxon>metagenomes</taxon>
        <taxon>ecological metagenomes</taxon>
    </lineage>
</organism>
<sequence length="265" mass="27082">MTRIAVIGGGVMGEALIVGFQRRMTPQPIVVVAEKREDRAADLAGRLGVLLATPVDACAGADVVILVVKPQDVRGVVDEIAPSIDDQTLVISIAAGITTASIEAVVPQAHVVRAMPNTPARIESGVTGISPGASCPDEALTRARVLLGSVGAVVDVPEHLQDAVTAVSGSGPAYLFYLAEAMLEGARSVGLPDDVARTSVVQTLLGAARLLEVSHEAPSVLRANVTSPGGTTAAAVAVLDGHEVLTSVREAIEAARDRSRELSAG</sequence>
<dbReference type="AlphaFoldDB" id="A0A6J7D8D1"/>
<keyword evidence="2" id="KW-0521">NADP</keyword>
<evidence type="ECO:0000256" key="2">
    <source>
        <dbReference type="ARBA" id="ARBA00022857"/>
    </source>
</evidence>
<dbReference type="PIRSF" id="PIRSF000193">
    <property type="entry name" value="Pyrrol-5-carb_rd"/>
    <property type="match status" value="1"/>
</dbReference>
<feature type="domain" description="Pyrroline-5-carboxylate reductase dimerisation" evidence="5">
    <location>
        <begin position="158"/>
        <end position="262"/>
    </location>
</feature>
<gene>
    <name evidence="6" type="ORF">UFOPK3402_00477</name>
</gene>
<dbReference type="FunFam" id="1.10.3730.10:FF:000001">
    <property type="entry name" value="Pyrroline-5-carboxylate reductase"/>
    <property type="match status" value="1"/>
</dbReference>
<evidence type="ECO:0000259" key="4">
    <source>
        <dbReference type="Pfam" id="PF03807"/>
    </source>
</evidence>
<dbReference type="NCBIfam" id="TIGR00112">
    <property type="entry name" value="proC"/>
    <property type="match status" value="1"/>
</dbReference>
<dbReference type="GO" id="GO:0055129">
    <property type="term" value="P:L-proline biosynthetic process"/>
    <property type="evidence" value="ECO:0007669"/>
    <property type="project" value="TreeGrafter"/>
</dbReference>
<dbReference type="Gene3D" id="3.40.50.720">
    <property type="entry name" value="NAD(P)-binding Rossmann-like Domain"/>
    <property type="match status" value="1"/>
</dbReference>
<dbReference type="InterPro" id="IPR000304">
    <property type="entry name" value="Pyrroline-COOH_reductase"/>
</dbReference>
<dbReference type="PANTHER" id="PTHR11645:SF0">
    <property type="entry name" value="PYRROLINE-5-CARBOXYLATE REDUCTASE 3"/>
    <property type="match status" value="1"/>
</dbReference>
<dbReference type="InterPro" id="IPR053790">
    <property type="entry name" value="P5CR-like_CS"/>
</dbReference>
<evidence type="ECO:0000259" key="5">
    <source>
        <dbReference type="Pfam" id="PF14748"/>
    </source>
</evidence>
<dbReference type="GO" id="GO:0004735">
    <property type="term" value="F:pyrroline-5-carboxylate reductase activity"/>
    <property type="evidence" value="ECO:0007669"/>
    <property type="project" value="InterPro"/>
</dbReference>
<dbReference type="Pfam" id="PF14748">
    <property type="entry name" value="P5CR_dimer"/>
    <property type="match status" value="1"/>
</dbReference>
<accession>A0A6J7D8D1</accession>
<feature type="domain" description="Pyrroline-5-carboxylate reductase catalytic N-terminal" evidence="4">
    <location>
        <begin position="3"/>
        <end position="96"/>
    </location>
</feature>
<dbReference type="PANTHER" id="PTHR11645">
    <property type="entry name" value="PYRROLINE-5-CARBOXYLATE REDUCTASE"/>
    <property type="match status" value="1"/>
</dbReference>
<dbReference type="EMBL" id="CAFBLS010000040">
    <property type="protein sequence ID" value="CAB4866481.1"/>
    <property type="molecule type" value="Genomic_DNA"/>
</dbReference>
<dbReference type="InterPro" id="IPR029036">
    <property type="entry name" value="P5CR_dimer"/>
</dbReference>
<dbReference type="Pfam" id="PF03807">
    <property type="entry name" value="F420_oxidored"/>
    <property type="match status" value="1"/>
</dbReference>
<dbReference type="InterPro" id="IPR036291">
    <property type="entry name" value="NAD(P)-bd_dom_sf"/>
</dbReference>
<evidence type="ECO:0000256" key="3">
    <source>
        <dbReference type="ARBA" id="ARBA00023002"/>
    </source>
</evidence>
<dbReference type="InterPro" id="IPR008927">
    <property type="entry name" value="6-PGluconate_DH-like_C_sf"/>
</dbReference>
<keyword evidence="3" id="KW-0560">Oxidoreductase</keyword>
<proteinExistence type="inferred from homology"/>
<evidence type="ECO:0000256" key="1">
    <source>
        <dbReference type="ARBA" id="ARBA00005525"/>
    </source>
</evidence>
<protein>
    <submittedName>
        <fullName evidence="6">Unannotated protein</fullName>
    </submittedName>
</protein>
<name>A0A6J7D8D1_9ZZZZ</name>
<evidence type="ECO:0000313" key="6">
    <source>
        <dbReference type="EMBL" id="CAB4866481.1"/>
    </source>
</evidence>